<dbReference type="EMBL" id="CP144745">
    <property type="protein sequence ID" value="WVZ50459.1"/>
    <property type="molecule type" value="Genomic_DNA"/>
</dbReference>
<name>A0AAQ3PG50_PASNO</name>
<evidence type="ECO:0000256" key="1">
    <source>
        <dbReference type="SAM" id="MobiDB-lite"/>
    </source>
</evidence>
<feature type="region of interest" description="Disordered" evidence="1">
    <location>
        <begin position="1"/>
        <end position="68"/>
    </location>
</feature>
<feature type="region of interest" description="Disordered" evidence="1">
    <location>
        <begin position="271"/>
        <end position="332"/>
    </location>
</feature>
<protein>
    <submittedName>
        <fullName evidence="2">Uncharacterized protein</fullName>
    </submittedName>
</protein>
<reference evidence="2 3" key="1">
    <citation type="submission" date="2024-02" db="EMBL/GenBank/DDBJ databases">
        <title>High-quality chromosome-scale genome assembly of Pensacola bahiagrass (Paspalum notatum Flugge var. saurae).</title>
        <authorList>
            <person name="Vega J.M."/>
            <person name="Podio M."/>
            <person name="Orjuela J."/>
            <person name="Siena L.A."/>
            <person name="Pessino S.C."/>
            <person name="Combes M.C."/>
            <person name="Mariac C."/>
            <person name="Albertini E."/>
            <person name="Pupilli F."/>
            <person name="Ortiz J.P.A."/>
            <person name="Leblanc O."/>
        </authorList>
    </citation>
    <scope>NUCLEOTIDE SEQUENCE [LARGE SCALE GENOMIC DNA]</scope>
    <source>
        <strain evidence="2">R1</strain>
        <tissue evidence="2">Leaf</tissue>
    </source>
</reference>
<proteinExistence type="predicted"/>
<keyword evidence="3" id="KW-1185">Reference proteome</keyword>
<accession>A0AAQ3PG50</accession>
<feature type="compositionally biased region" description="Basic residues" evidence="1">
    <location>
        <begin position="300"/>
        <end position="315"/>
    </location>
</feature>
<feature type="region of interest" description="Disordered" evidence="1">
    <location>
        <begin position="208"/>
        <end position="243"/>
    </location>
</feature>
<organism evidence="2 3">
    <name type="scientific">Paspalum notatum var. saurae</name>
    <dbReference type="NCBI Taxonomy" id="547442"/>
    <lineage>
        <taxon>Eukaryota</taxon>
        <taxon>Viridiplantae</taxon>
        <taxon>Streptophyta</taxon>
        <taxon>Embryophyta</taxon>
        <taxon>Tracheophyta</taxon>
        <taxon>Spermatophyta</taxon>
        <taxon>Magnoliopsida</taxon>
        <taxon>Liliopsida</taxon>
        <taxon>Poales</taxon>
        <taxon>Poaceae</taxon>
        <taxon>PACMAD clade</taxon>
        <taxon>Panicoideae</taxon>
        <taxon>Andropogonodae</taxon>
        <taxon>Paspaleae</taxon>
        <taxon>Paspalinae</taxon>
        <taxon>Paspalum</taxon>
    </lineage>
</organism>
<dbReference type="AlphaFoldDB" id="A0AAQ3PG50"/>
<feature type="compositionally biased region" description="Polar residues" evidence="1">
    <location>
        <begin position="323"/>
        <end position="332"/>
    </location>
</feature>
<sequence length="394" mass="43582">IIIGTLATPPNQTDPTSPPDPLPRTVARRPEPSQPTTPTTSAVKKKKKKKTRPSPADLGSKTTTVPRRFRRRRLLPRLAPAVLLQGLRRPLLLLLLAVPQLLKPGLRHLLLFVAPSLICLPSVRSQAERGASQALRRLGVPQRKGAPRKPSAPAYCAAALAPLGSPHGSARHHSRPPHRSDARFLGPRRRFVVGTIYVFANPFTCCPSTDRNRKTSPTEDDSEPSAPVTSPARMNSGQRLVDRMPGYPKKMVFMSTQEIFEVPLWPEHESHNYSRRKRHNSDDGASDSDFVNPTVVCGSKRTRPSRRPATKRKRAPRTETRRANQAQPNDGSYSIASPILNVRCNPGDVVFTITLLTRNQYAALVALGFGPFLSLLCSQTLLRAEIYYHGCWTG</sequence>
<evidence type="ECO:0000313" key="3">
    <source>
        <dbReference type="Proteomes" id="UP001341281"/>
    </source>
</evidence>
<dbReference type="Proteomes" id="UP001341281">
    <property type="component" value="Chromosome 01"/>
</dbReference>
<gene>
    <name evidence="2" type="ORF">U9M48_001710</name>
</gene>
<evidence type="ECO:0000313" key="2">
    <source>
        <dbReference type="EMBL" id="WVZ50459.1"/>
    </source>
</evidence>
<feature type="non-terminal residue" evidence="2">
    <location>
        <position position="1"/>
    </location>
</feature>
<feature type="compositionally biased region" description="Basic residues" evidence="1">
    <location>
        <begin position="43"/>
        <end position="52"/>
    </location>
</feature>